<name>A0A2I4HNY9_JUGRE</name>
<dbReference type="Proteomes" id="UP000235220">
    <property type="component" value="Chromosome 2"/>
</dbReference>
<dbReference type="RefSeq" id="XP_018857868.2">
    <property type="nucleotide sequence ID" value="XM_019002323.2"/>
</dbReference>
<proteinExistence type="predicted"/>
<organism evidence="1 2">
    <name type="scientific">Juglans regia</name>
    <name type="common">English walnut</name>
    <dbReference type="NCBI Taxonomy" id="51240"/>
    <lineage>
        <taxon>Eukaryota</taxon>
        <taxon>Viridiplantae</taxon>
        <taxon>Streptophyta</taxon>
        <taxon>Embryophyta</taxon>
        <taxon>Tracheophyta</taxon>
        <taxon>Spermatophyta</taxon>
        <taxon>Magnoliopsida</taxon>
        <taxon>eudicotyledons</taxon>
        <taxon>Gunneridae</taxon>
        <taxon>Pentapetalae</taxon>
        <taxon>rosids</taxon>
        <taxon>fabids</taxon>
        <taxon>Fagales</taxon>
        <taxon>Juglandaceae</taxon>
        <taxon>Juglans</taxon>
    </lineage>
</organism>
<dbReference type="AlphaFoldDB" id="A0A2I4HNY9"/>
<dbReference type="GeneID" id="109019932"/>
<dbReference type="PANTHER" id="PTHR36779:SF1">
    <property type="entry name" value="OS04G0600400 PROTEIN"/>
    <property type="match status" value="1"/>
</dbReference>
<accession>A0A2I4HNY9</accession>
<dbReference type="PANTHER" id="PTHR36779">
    <property type="entry name" value="OSJNBA0083N12.13 PROTEIN"/>
    <property type="match status" value="1"/>
</dbReference>
<dbReference type="OrthoDB" id="1922696at2759"/>
<reference evidence="2" key="1">
    <citation type="submission" date="2025-08" db="UniProtKB">
        <authorList>
            <consortium name="RefSeq"/>
        </authorList>
    </citation>
    <scope>IDENTIFICATION</scope>
    <source>
        <tissue evidence="2">Leaves</tissue>
    </source>
</reference>
<keyword evidence="1" id="KW-1185">Reference proteome</keyword>
<dbReference type="STRING" id="51240.A0A2I4HNY9"/>
<gene>
    <name evidence="2" type="primary">LOC109019932</name>
</gene>
<evidence type="ECO:0000313" key="2">
    <source>
        <dbReference type="RefSeq" id="XP_018857868.2"/>
    </source>
</evidence>
<protein>
    <submittedName>
        <fullName evidence="2">Uncharacterized protein LOC109019932 isoform X1</fullName>
    </submittedName>
</protein>
<evidence type="ECO:0000313" key="1">
    <source>
        <dbReference type="Proteomes" id="UP000235220"/>
    </source>
</evidence>
<sequence length="299" mass="34252">MDSLEVSSADTEKKGFPFLLLRCSLVILFPLISFFALSFLFLFTTIFVANSSVSSPISVPSQCKIVSSSVDLRSSKVCELGLFNYKAKHVFYPLERKFRCRYDYYWASVFKVEYKDHSLGQTRLASAEAPNEALPLNCRPNFGAAWLTKDKFKVNKTYDCWYTSGISQVSLYQYGFFNCQAKEPSTIEMVRRYSILYTKILQSWISSMGREKYLRLEMVAGVVTGFLSSLISISFLRLIHQMKLWLPLIRAPRALLQVANTARLKRASFLVVYFCFVGWLAIQYGEKLGLPEIFTVLKS</sequence>
<dbReference type="Gramene" id="Jr02_14210_p1">
    <property type="protein sequence ID" value="cds.Jr02_14210_p1"/>
    <property type="gene ID" value="Jr02_14210"/>
</dbReference>
<dbReference type="FunCoup" id="A0A2I4HNY9">
    <property type="interactions" value="2262"/>
</dbReference>
<dbReference type="KEGG" id="jre:109019932"/>